<protein>
    <submittedName>
        <fullName evidence="2">Phosphatase</fullName>
    </submittedName>
</protein>
<dbReference type="EMBL" id="PQAP01000023">
    <property type="protein sequence ID" value="PWB74722.1"/>
    <property type="molecule type" value="Genomic_DNA"/>
</dbReference>
<evidence type="ECO:0000313" key="3">
    <source>
        <dbReference type="Proteomes" id="UP000250918"/>
    </source>
</evidence>
<dbReference type="GO" id="GO:0004534">
    <property type="term" value="F:5'-3' RNA exonuclease activity"/>
    <property type="evidence" value="ECO:0007669"/>
    <property type="project" value="TreeGrafter"/>
</dbReference>
<dbReference type="PANTHER" id="PTHR42924:SF3">
    <property type="entry name" value="POLYMERASE_HISTIDINOL PHOSPHATASE N-TERMINAL DOMAIN-CONTAINING PROTEIN"/>
    <property type="match status" value="1"/>
</dbReference>
<dbReference type="GO" id="GO:0035312">
    <property type="term" value="F:5'-3' DNA exonuclease activity"/>
    <property type="evidence" value="ECO:0007669"/>
    <property type="project" value="TreeGrafter"/>
</dbReference>
<dbReference type="Gene3D" id="1.10.150.650">
    <property type="match status" value="1"/>
</dbReference>
<dbReference type="SUPFAM" id="SSF89550">
    <property type="entry name" value="PHP domain-like"/>
    <property type="match status" value="1"/>
</dbReference>
<dbReference type="Gene3D" id="3.20.20.140">
    <property type="entry name" value="Metal-dependent hydrolases"/>
    <property type="match status" value="1"/>
</dbReference>
<gene>
    <name evidence="2" type="ORF">C3F09_03275</name>
</gene>
<dbReference type="InterPro" id="IPR052018">
    <property type="entry name" value="PHP_domain"/>
</dbReference>
<accession>A0A855X2Y6</accession>
<dbReference type="AlphaFoldDB" id="A0A855X2Y6"/>
<dbReference type="InterPro" id="IPR004013">
    <property type="entry name" value="PHP_dom"/>
</dbReference>
<dbReference type="PANTHER" id="PTHR42924">
    <property type="entry name" value="EXONUCLEASE"/>
    <property type="match status" value="1"/>
</dbReference>
<organism evidence="2 3">
    <name type="scientific">candidate division GN15 bacterium</name>
    <dbReference type="NCBI Taxonomy" id="2072418"/>
    <lineage>
        <taxon>Bacteria</taxon>
        <taxon>candidate division GN15</taxon>
    </lineage>
</organism>
<dbReference type="Proteomes" id="UP000250918">
    <property type="component" value="Unassembled WGS sequence"/>
</dbReference>
<sequence length="277" mass="30276">MSYIDLHMHTDYSDGACTADEVLEMVRSSGISAFSITDHDTLGGYRHARTALRPGDPELVSGVELSVLIGEDDVHVLAYLFDPDDKPLNNSLLAFQQKRHTRGQQIVEKLQNLGVDVAFDAVTETADGSVIGRPHVAETLHRLNKVGSYQEAFDKYIGRKGPAYVPKVLLEPQAAIDMVHAAGGVAILAHPFIDDMARHIPMLTEMGLDGLEVKHSNHTAEQAARLERIAAKHRLAVSGGSDFHGREGRHGAIGSQRVPALYLQDLKKRAAQNRGRL</sequence>
<dbReference type="SMART" id="SM00481">
    <property type="entry name" value="POLIIIAc"/>
    <property type="match status" value="1"/>
</dbReference>
<dbReference type="CDD" id="cd07438">
    <property type="entry name" value="PHP_HisPPase_AMP"/>
    <property type="match status" value="1"/>
</dbReference>
<feature type="domain" description="Polymerase/histidinol phosphatase N-terminal" evidence="1">
    <location>
        <begin position="4"/>
        <end position="69"/>
    </location>
</feature>
<comment type="caution">
    <text evidence="2">The sequence shown here is derived from an EMBL/GenBank/DDBJ whole genome shotgun (WGS) entry which is preliminary data.</text>
</comment>
<dbReference type="InterPro" id="IPR003141">
    <property type="entry name" value="Pol/His_phosphatase_N"/>
</dbReference>
<dbReference type="InterPro" id="IPR016195">
    <property type="entry name" value="Pol/histidinol_Pase-like"/>
</dbReference>
<evidence type="ECO:0000313" key="2">
    <source>
        <dbReference type="EMBL" id="PWB74722.1"/>
    </source>
</evidence>
<reference evidence="2 3" key="1">
    <citation type="journal article" date="2018" name="ISME J.">
        <title>A methanotrophic archaeon couples anaerobic oxidation of methane to Fe(III) reduction.</title>
        <authorList>
            <person name="Cai C."/>
            <person name="Leu A.O."/>
            <person name="Xie G.J."/>
            <person name="Guo J."/>
            <person name="Feng Y."/>
            <person name="Zhao J.X."/>
            <person name="Tyson G.W."/>
            <person name="Yuan Z."/>
            <person name="Hu S."/>
        </authorList>
    </citation>
    <scope>NUCLEOTIDE SEQUENCE [LARGE SCALE GENOMIC DNA]</scope>
    <source>
        <strain evidence="2">FeB_12</strain>
    </source>
</reference>
<name>A0A855X2Y6_9BACT</name>
<evidence type="ECO:0000259" key="1">
    <source>
        <dbReference type="SMART" id="SM00481"/>
    </source>
</evidence>
<dbReference type="Pfam" id="PF02811">
    <property type="entry name" value="PHP"/>
    <property type="match status" value="1"/>
</dbReference>
<proteinExistence type="predicted"/>